<organism evidence="11 12">
    <name type="scientific">Lacticaseibacillus pantheris DSM 15945 = JCM 12539 = NBRC 106106</name>
    <dbReference type="NCBI Taxonomy" id="1423783"/>
    <lineage>
        <taxon>Bacteria</taxon>
        <taxon>Bacillati</taxon>
        <taxon>Bacillota</taxon>
        <taxon>Bacilli</taxon>
        <taxon>Lactobacillales</taxon>
        <taxon>Lactobacillaceae</taxon>
        <taxon>Lacticaseibacillus</taxon>
    </lineage>
</organism>
<keyword evidence="5" id="KW-0808">Transferase</keyword>
<dbReference type="Pfam" id="PF03830">
    <property type="entry name" value="PTSIIB_sorb"/>
    <property type="match status" value="1"/>
</dbReference>
<evidence type="ECO:0000313" key="11">
    <source>
        <dbReference type="EMBL" id="KRL86999.1"/>
    </source>
</evidence>
<dbReference type="PATRIC" id="fig|1423783.4.peg.209"/>
<feature type="active site" description="Pros-phosphohistidine intermediate; for EIIB activity" evidence="8">
    <location>
        <position position="17"/>
    </location>
</feature>
<keyword evidence="12" id="KW-1185">Reference proteome</keyword>
<protein>
    <submittedName>
        <fullName evidence="11">N-acetylgalactosamine-specific PTS system transporter subunit IIB</fullName>
    </submittedName>
</protein>
<dbReference type="InterPro" id="IPR036667">
    <property type="entry name" value="PTS_IIB_sorbose-sp_sf"/>
</dbReference>
<evidence type="ECO:0000313" key="12">
    <source>
        <dbReference type="Proteomes" id="UP000051922"/>
    </source>
</evidence>
<dbReference type="NCBIfam" id="TIGR00854">
    <property type="entry name" value="pts-sorbose"/>
    <property type="match status" value="1"/>
</dbReference>
<dbReference type="InterPro" id="IPR018455">
    <property type="entry name" value="PTS_IIB_sorbose-sp_subgr"/>
</dbReference>
<comment type="caution">
    <text evidence="11">The sequence shown here is derived from an EMBL/GenBank/DDBJ whole genome shotgun (WGS) entry which is preliminary data.</text>
</comment>
<evidence type="ECO:0000256" key="6">
    <source>
        <dbReference type="ARBA" id="ARBA00022683"/>
    </source>
</evidence>
<keyword evidence="3" id="KW-0963">Cytoplasm</keyword>
<evidence type="ECO:0000256" key="5">
    <source>
        <dbReference type="ARBA" id="ARBA00022679"/>
    </source>
</evidence>
<dbReference type="NCBIfam" id="NF007288">
    <property type="entry name" value="PRK09756.1"/>
    <property type="match status" value="1"/>
</dbReference>
<dbReference type="InterPro" id="IPR004720">
    <property type="entry name" value="PTS_IIB_sorbose-sp"/>
</dbReference>
<dbReference type="GO" id="GO:0009401">
    <property type="term" value="P:phosphoenolpyruvate-dependent sugar phosphotransferase system"/>
    <property type="evidence" value="ECO:0007669"/>
    <property type="project" value="UniProtKB-KW"/>
</dbReference>
<dbReference type="EMBL" id="AZFJ01000036">
    <property type="protein sequence ID" value="KRL86999.1"/>
    <property type="molecule type" value="Genomic_DNA"/>
</dbReference>
<dbReference type="PROSITE" id="PS51101">
    <property type="entry name" value="PTS_EIIB_TYPE_4"/>
    <property type="match status" value="1"/>
</dbReference>
<keyword evidence="6" id="KW-0598">Phosphotransferase system</keyword>
<sequence length="160" mass="17752">MGEPDIVLTRVDNRLVHGQVGVVWTSSVGANLLLVANDDTAEDELQQQLMSATADSSGVGIRFWTIDKTISTIHKASARQHIFLVVRTPQDARRLVEGGVPIHELNIGNMHFSDGKEQVTKYTYMNQQDKDDLRAVADAGVNVFIQETPDDKKIKIQEVI</sequence>
<dbReference type="SUPFAM" id="SSF52728">
    <property type="entry name" value="PTS IIb component"/>
    <property type="match status" value="1"/>
</dbReference>
<proteinExistence type="predicted"/>
<feature type="modified residue" description="Phosphohistidine; by EIIA" evidence="9">
    <location>
        <position position="17"/>
    </location>
</feature>
<keyword evidence="2" id="KW-0813">Transport</keyword>
<dbReference type="GO" id="GO:0016301">
    <property type="term" value="F:kinase activity"/>
    <property type="evidence" value="ECO:0007669"/>
    <property type="project" value="UniProtKB-KW"/>
</dbReference>
<feature type="domain" description="PTS EIIB type-4" evidence="10">
    <location>
        <begin position="2"/>
        <end position="160"/>
    </location>
</feature>
<keyword evidence="4" id="KW-0762">Sugar transport</keyword>
<evidence type="ECO:0000256" key="1">
    <source>
        <dbReference type="ARBA" id="ARBA00004496"/>
    </source>
</evidence>
<evidence type="ECO:0000256" key="2">
    <source>
        <dbReference type="ARBA" id="ARBA00022448"/>
    </source>
</evidence>
<dbReference type="STRING" id="1423783.FC50_GL000200"/>
<dbReference type="CDD" id="cd00001">
    <property type="entry name" value="PTS_IIB_man"/>
    <property type="match status" value="1"/>
</dbReference>
<keyword evidence="7" id="KW-0418">Kinase</keyword>
<dbReference type="Proteomes" id="UP000051922">
    <property type="component" value="Unassembled WGS sequence"/>
</dbReference>
<evidence type="ECO:0000256" key="3">
    <source>
        <dbReference type="ARBA" id="ARBA00022490"/>
    </source>
</evidence>
<name>A0A0R1U0X6_9LACO</name>
<evidence type="ECO:0000256" key="9">
    <source>
        <dbReference type="PIRSR" id="PIRSR618455-2"/>
    </source>
</evidence>
<evidence type="ECO:0000256" key="8">
    <source>
        <dbReference type="PIRSR" id="PIRSR618455-1"/>
    </source>
</evidence>
<dbReference type="AlphaFoldDB" id="A0A0R1U0X6"/>
<comment type="subcellular location">
    <subcellularLocation>
        <location evidence="1">Cytoplasm</location>
    </subcellularLocation>
</comment>
<reference evidence="11 12" key="1">
    <citation type="journal article" date="2015" name="Genome Announc.">
        <title>Expanding the biotechnology potential of lactobacilli through comparative genomics of 213 strains and associated genera.</title>
        <authorList>
            <person name="Sun Z."/>
            <person name="Harris H.M."/>
            <person name="McCann A."/>
            <person name="Guo C."/>
            <person name="Argimon S."/>
            <person name="Zhang W."/>
            <person name="Yang X."/>
            <person name="Jeffery I.B."/>
            <person name="Cooney J.C."/>
            <person name="Kagawa T.F."/>
            <person name="Liu W."/>
            <person name="Song Y."/>
            <person name="Salvetti E."/>
            <person name="Wrobel A."/>
            <person name="Rasinkangas P."/>
            <person name="Parkhill J."/>
            <person name="Rea M.C."/>
            <person name="O'Sullivan O."/>
            <person name="Ritari J."/>
            <person name="Douillard F.P."/>
            <person name="Paul Ross R."/>
            <person name="Yang R."/>
            <person name="Briner A.E."/>
            <person name="Felis G.E."/>
            <person name="de Vos W.M."/>
            <person name="Barrangou R."/>
            <person name="Klaenhammer T.R."/>
            <person name="Caufield P.W."/>
            <person name="Cui Y."/>
            <person name="Zhang H."/>
            <person name="O'Toole P.W."/>
        </authorList>
    </citation>
    <scope>NUCLEOTIDE SEQUENCE [LARGE SCALE GENOMIC DNA]</scope>
    <source>
        <strain evidence="11 12">DSM 15945</strain>
    </source>
</reference>
<evidence type="ECO:0000259" key="10">
    <source>
        <dbReference type="PROSITE" id="PS51101"/>
    </source>
</evidence>
<dbReference type="Gene3D" id="3.40.35.10">
    <property type="entry name" value="Phosphotransferase system, sorbose subfamily IIB component"/>
    <property type="match status" value="1"/>
</dbReference>
<dbReference type="OrthoDB" id="9788818at2"/>
<accession>A0A0R1U0X6</accession>
<dbReference type="GO" id="GO:0005737">
    <property type="term" value="C:cytoplasm"/>
    <property type="evidence" value="ECO:0007669"/>
    <property type="project" value="UniProtKB-SubCell"/>
</dbReference>
<evidence type="ECO:0000256" key="7">
    <source>
        <dbReference type="ARBA" id="ARBA00022777"/>
    </source>
</evidence>
<dbReference type="NCBIfam" id="NF008508">
    <property type="entry name" value="PRK11425.1"/>
    <property type="match status" value="1"/>
</dbReference>
<dbReference type="RefSeq" id="WP_056956366.1">
    <property type="nucleotide sequence ID" value="NZ_AZFJ01000036.1"/>
</dbReference>
<gene>
    <name evidence="11" type="ORF">FC50_GL000200</name>
</gene>
<dbReference type="GO" id="GO:0008982">
    <property type="term" value="F:protein-N(PI)-phosphohistidine-sugar phosphotransferase activity"/>
    <property type="evidence" value="ECO:0007669"/>
    <property type="project" value="InterPro"/>
</dbReference>
<evidence type="ECO:0000256" key="4">
    <source>
        <dbReference type="ARBA" id="ARBA00022597"/>
    </source>
</evidence>